<evidence type="ECO:0000256" key="6">
    <source>
        <dbReference type="ARBA" id="ARBA00022833"/>
    </source>
</evidence>
<reference evidence="14 15" key="1">
    <citation type="submission" date="2015-03" db="EMBL/GenBank/DDBJ databases">
        <title>Luteipulveratus halotolerans sp. nov., a novel actinobacterium (Dermacoccaceae) from Sarawak, Malaysia.</title>
        <authorList>
            <person name="Juboi H."/>
            <person name="Basik A."/>
            <person name="Shamsul S.S."/>
            <person name="Arnold P."/>
            <person name="Schmitt E.K."/>
            <person name="Sanglier J.-J."/>
            <person name="Yeo T."/>
        </authorList>
    </citation>
    <scope>NUCLEOTIDE SEQUENCE [LARGE SCALE GENOMIC DNA]</scope>
    <source>
        <strain evidence="14 15">MN07-A0370</strain>
    </source>
</reference>
<dbReference type="InterPro" id="IPR023612">
    <property type="entry name" value="Peptidase_M4"/>
</dbReference>
<dbReference type="GO" id="GO:0005576">
    <property type="term" value="C:extracellular region"/>
    <property type="evidence" value="ECO:0007669"/>
    <property type="project" value="UniProtKB-SubCell"/>
</dbReference>
<dbReference type="Pfam" id="PF01447">
    <property type="entry name" value="Peptidase_M4"/>
    <property type="match status" value="1"/>
</dbReference>
<organism evidence="14 15">
    <name type="scientific">Luteipulveratus mongoliensis</name>
    <dbReference type="NCBI Taxonomy" id="571913"/>
    <lineage>
        <taxon>Bacteria</taxon>
        <taxon>Bacillati</taxon>
        <taxon>Actinomycetota</taxon>
        <taxon>Actinomycetes</taxon>
        <taxon>Micrococcales</taxon>
        <taxon>Dermacoccaceae</taxon>
        <taxon>Luteipulveratus</taxon>
    </lineage>
</organism>
<evidence type="ECO:0000259" key="12">
    <source>
        <dbReference type="Pfam" id="PF02868"/>
    </source>
</evidence>
<evidence type="ECO:0000259" key="13">
    <source>
        <dbReference type="Pfam" id="PF07504"/>
    </source>
</evidence>
<evidence type="ECO:0000256" key="1">
    <source>
        <dbReference type="ARBA" id="ARBA00009388"/>
    </source>
</evidence>
<feature type="domain" description="Peptidase M4" evidence="11">
    <location>
        <begin position="199"/>
        <end position="352"/>
    </location>
</feature>
<dbReference type="Gene3D" id="3.10.450.40">
    <property type="match status" value="1"/>
</dbReference>
<dbReference type="NCBIfam" id="NF038128">
    <property type="entry name" value="choice_anch_J"/>
    <property type="match status" value="1"/>
</dbReference>
<evidence type="ECO:0000256" key="9">
    <source>
        <dbReference type="RuleBase" id="RU366073"/>
    </source>
</evidence>
<dbReference type="EMBL" id="CP011112">
    <property type="protein sequence ID" value="AKU19064.1"/>
    <property type="molecule type" value="Genomic_DNA"/>
</dbReference>
<dbReference type="InterPro" id="IPR050728">
    <property type="entry name" value="Zinc_Metalloprotease_M4"/>
</dbReference>
<dbReference type="STRING" id="571913.VV02_18020"/>
<feature type="signal peptide" evidence="9">
    <location>
        <begin position="1"/>
        <end position="24"/>
    </location>
</feature>
<evidence type="ECO:0000256" key="10">
    <source>
        <dbReference type="SAM" id="MobiDB-lite"/>
    </source>
</evidence>
<protein>
    <recommendedName>
        <fullName evidence="9">Neutral metalloproteinase</fullName>
        <ecNumber evidence="9">3.4.24.-</ecNumber>
    </recommendedName>
</protein>
<evidence type="ECO:0000256" key="2">
    <source>
        <dbReference type="ARBA" id="ARBA00022670"/>
    </source>
</evidence>
<feature type="active site" description="Proton donor" evidence="8">
    <location>
        <position position="432"/>
    </location>
</feature>
<keyword evidence="3" id="KW-0479">Metal-binding</keyword>
<dbReference type="EC" id="3.4.24.-" evidence="9"/>
<keyword evidence="4 9" id="KW-0732">Signal</keyword>
<evidence type="ECO:0000313" key="14">
    <source>
        <dbReference type="EMBL" id="AKU19064.1"/>
    </source>
</evidence>
<evidence type="ECO:0000256" key="8">
    <source>
        <dbReference type="PIRSR" id="PIRSR623612-1"/>
    </source>
</evidence>
<dbReference type="GO" id="GO:0006508">
    <property type="term" value="P:proteolysis"/>
    <property type="evidence" value="ECO:0007669"/>
    <property type="project" value="UniProtKB-KW"/>
</dbReference>
<feature type="compositionally biased region" description="Polar residues" evidence="10">
    <location>
        <begin position="225"/>
        <end position="245"/>
    </location>
</feature>
<dbReference type="PANTHER" id="PTHR33794">
    <property type="entry name" value="BACILLOLYSIN"/>
    <property type="match status" value="1"/>
</dbReference>
<dbReference type="SUPFAM" id="SSF55486">
    <property type="entry name" value="Metalloproteases ('zincins'), catalytic domain"/>
    <property type="match status" value="1"/>
</dbReference>
<evidence type="ECO:0000256" key="4">
    <source>
        <dbReference type="ARBA" id="ARBA00022729"/>
    </source>
</evidence>
<dbReference type="PANTHER" id="PTHR33794:SF1">
    <property type="entry name" value="BACILLOLYSIN"/>
    <property type="match status" value="1"/>
</dbReference>
<dbReference type="InterPro" id="IPR001570">
    <property type="entry name" value="Peptidase_M4_C_domain"/>
</dbReference>
<dbReference type="InterPro" id="IPR013856">
    <property type="entry name" value="Peptidase_M4_domain"/>
</dbReference>
<keyword evidence="15" id="KW-1185">Reference proteome</keyword>
<dbReference type="AlphaFoldDB" id="A0A0K1JQR5"/>
<comment type="similarity">
    <text evidence="1 9">Belongs to the peptidase M4 family.</text>
</comment>
<keyword evidence="7 9" id="KW-0482">Metalloprotease</keyword>
<evidence type="ECO:0000256" key="3">
    <source>
        <dbReference type="ARBA" id="ARBA00022723"/>
    </source>
</evidence>
<keyword evidence="2 9" id="KW-0645">Protease</keyword>
<sequence>MKPVVIGTTLAAAVALCPTTSAFGSVSGSPQPVPHAKAVANAQSNAAQAATSLGLGSDEALVVKDVIVDANGAKHIRYNRTYKGLKVIGGDFVSHADKAGKVTSVTWNRGLQKMASLTTAPRISKSTALAAGKKNAAAKKSTAGTAKGDLVVYAASGKPTLAYEVVTRGSQKDGTPSELHTFVDAATGATLGSRERIETGTGDGVHVGNVTLDTTKNASGQFQLKDSHGNYTTDTHSQGNESTGSGPAGDLYVGADDSWGNGTAGKTSESPAVDAHYGATKTFEYYKNVQGRNGIWNDGRGAPSRVHFGSSGAYQNAFWDGTQMSYGDGSGGTHPLTAIDVAGHEMSHGVTENTAGLDYSGDAGGLNEATSDIFGTNVEWYAANAEDPGDYLIGEEIDINGDGSPLRYMDKPSKDGGSKDCWSSTLGNLDPHYSSGPLNHWFFMAAEGSGAKTINGVAYDSPTCAGTPAVTGIGRDKAAKIWYKTLSTYLTSGSNYAAARNGAVKSAKDLYGATSAECKGVEAAFTAISVVAGTEKCDGGTTPPTGDNLLTNPGFESGAVSWTGTSGPITNNSGRPAHAGSWKMWLGGNGSTANENESQQVAVPATGTPKLSYWIRTDTSESGSRVYDSAKVQVINGSTTSTLATYSNVGTNATYTQKTFDLSAYKGKTITVKFSATEDSSLQTSFVVDDVSVTAS</sequence>
<evidence type="ECO:0000259" key="11">
    <source>
        <dbReference type="Pfam" id="PF01447"/>
    </source>
</evidence>
<dbReference type="PRINTS" id="PR00730">
    <property type="entry name" value="THERMOLYSIN"/>
</dbReference>
<dbReference type="Pfam" id="PF02868">
    <property type="entry name" value="Peptidase_M4_C"/>
    <property type="match status" value="1"/>
</dbReference>
<evidence type="ECO:0000256" key="7">
    <source>
        <dbReference type="ARBA" id="ARBA00023049"/>
    </source>
</evidence>
<dbReference type="Gene3D" id="3.10.450.490">
    <property type="match status" value="1"/>
</dbReference>
<keyword evidence="9" id="KW-0964">Secreted</keyword>
<keyword evidence="6 9" id="KW-0862">Zinc</keyword>
<proteinExistence type="inferred from homology"/>
<dbReference type="Gene3D" id="3.10.170.10">
    <property type="match status" value="1"/>
</dbReference>
<dbReference type="Pfam" id="PF07504">
    <property type="entry name" value="FTP"/>
    <property type="match status" value="1"/>
</dbReference>
<accession>A0A0K1JQR5</accession>
<feature type="domain" description="Peptidase M4 C-terminal" evidence="12">
    <location>
        <begin position="355"/>
        <end position="530"/>
    </location>
</feature>
<feature type="chain" id="PRO_5039750211" description="Neutral metalloproteinase" evidence="9">
    <location>
        <begin position="25"/>
        <end position="696"/>
    </location>
</feature>
<feature type="domain" description="FTP" evidence="13">
    <location>
        <begin position="60"/>
        <end position="106"/>
    </location>
</feature>
<name>A0A0K1JQR5_9MICO</name>
<feature type="active site" evidence="8">
    <location>
        <position position="345"/>
    </location>
</feature>
<dbReference type="InterPro" id="IPR027268">
    <property type="entry name" value="Peptidase_M4/M1_CTD_sf"/>
</dbReference>
<dbReference type="PATRIC" id="fig|571913.6.peg.3655"/>
<comment type="cofactor">
    <cofactor evidence="9">
        <name>Zn(2+)</name>
        <dbReference type="ChEBI" id="CHEBI:29105"/>
    </cofactor>
</comment>
<comment type="function">
    <text evidence="9">Extracellular zinc metalloprotease.</text>
</comment>
<dbReference type="Gene3D" id="1.10.390.10">
    <property type="entry name" value="Neutral Protease Domain 2"/>
    <property type="match status" value="1"/>
</dbReference>
<evidence type="ECO:0000256" key="5">
    <source>
        <dbReference type="ARBA" id="ARBA00022801"/>
    </source>
</evidence>
<keyword evidence="5 9" id="KW-0378">Hydrolase</keyword>
<dbReference type="GO" id="GO:0004222">
    <property type="term" value="F:metalloendopeptidase activity"/>
    <property type="evidence" value="ECO:0007669"/>
    <property type="project" value="UniProtKB-UniRule"/>
</dbReference>
<dbReference type="InterPro" id="IPR011096">
    <property type="entry name" value="FTP_domain"/>
</dbReference>
<feature type="region of interest" description="Disordered" evidence="10">
    <location>
        <begin position="225"/>
        <end position="250"/>
    </location>
</feature>
<dbReference type="GO" id="GO:0046872">
    <property type="term" value="F:metal ion binding"/>
    <property type="evidence" value="ECO:0007669"/>
    <property type="project" value="UniProtKB-UniRule"/>
</dbReference>
<dbReference type="Proteomes" id="UP000066480">
    <property type="component" value="Chromosome"/>
</dbReference>
<dbReference type="Gene3D" id="2.60.120.260">
    <property type="entry name" value="Galactose-binding domain-like"/>
    <property type="match status" value="1"/>
</dbReference>
<evidence type="ECO:0000313" key="15">
    <source>
        <dbReference type="Proteomes" id="UP000066480"/>
    </source>
</evidence>
<comment type="subcellular location">
    <subcellularLocation>
        <location evidence="9">Secreted</location>
    </subcellularLocation>
</comment>
<dbReference type="KEGG" id="lmoi:VV02_18020"/>
<dbReference type="CDD" id="cd09597">
    <property type="entry name" value="M4_TLP"/>
    <property type="match status" value="1"/>
</dbReference>
<gene>
    <name evidence="14" type="ORF">VV02_18020</name>
</gene>